<accession>A0A2K3M743</accession>
<protein>
    <submittedName>
        <fullName evidence="1">Uncharacterized protein</fullName>
    </submittedName>
</protein>
<name>A0A2K3M743_TRIPR</name>
<dbReference type="Proteomes" id="UP000236291">
    <property type="component" value="Unassembled WGS sequence"/>
</dbReference>
<comment type="caution">
    <text evidence="1">The sequence shown here is derived from an EMBL/GenBank/DDBJ whole genome shotgun (WGS) entry which is preliminary data.</text>
</comment>
<reference evidence="1 2" key="2">
    <citation type="journal article" date="2017" name="Front. Plant Sci.">
        <title>Gene Classification and Mining of Molecular Markers Useful in Red Clover (Trifolium pratense) Breeding.</title>
        <authorList>
            <person name="Istvanek J."/>
            <person name="Dluhosova J."/>
            <person name="Dluhos P."/>
            <person name="Patkova L."/>
            <person name="Nedelnik J."/>
            <person name="Repkova J."/>
        </authorList>
    </citation>
    <scope>NUCLEOTIDE SEQUENCE [LARGE SCALE GENOMIC DNA]</scope>
    <source>
        <strain evidence="2">cv. Tatra</strain>
        <tissue evidence="1">Young leaves</tissue>
    </source>
</reference>
<dbReference type="EMBL" id="ASHM01051579">
    <property type="protein sequence ID" value="PNX86583.1"/>
    <property type="molecule type" value="Genomic_DNA"/>
</dbReference>
<reference evidence="1 2" key="1">
    <citation type="journal article" date="2014" name="Am. J. Bot.">
        <title>Genome assembly and annotation for red clover (Trifolium pratense; Fabaceae).</title>
        <authorList>
            <person name="Istvanek J."/>
            <person name="Jaros M."/>
            <person name="Krenek A."/>
            <person name="Repkova J."/>
        </authorList>
    </citation>
    <scope>NUCLEOTIDE SEQUENCE [LARGE SCALE GENOMIC DNA]</scope>
    <source>
        <strain evidence="2">cv. Tatra</strain>
        <tissue evidence="1">Young leaves</tissue>
    </source>
</reference>
<gene>
    <name evidence="1" type="ORF">L195_g042662</name>
</gene>
<dbReference type="AlphaFoldDB" id="A0A2K3M743"/>
<proteinExistence type="predicted"/>
<evidence type="ECO:0000313" key="1">
    <source>
        <dbReference type="EMBL" id="PNX86583.1"/>
    </source>
</evidence>
<sequence length="35" mass="3855">MKAVEFVATAPSAIVPLTMSFNIAIRLEVNHSPWI</sequence>
<organism evidence="1 2">
    <name type="scientific">Trifolium pratense</name>
    <name type="common">Red clover</name>
    <dbReference type="NCBI Taxonomy" id="57577"/>
    <lineage>
        <taxon>Eukaryota</taxon>
        <taxon>Viridiplantae</taxon>
        <taxon>Streptophyta</taxon>
        <taxon>Embryophyta</taxon>
        <taxon>Tracheophyta</taxon>
        <taxon>Spermatophyta</taxon>
        <taxon>Magnoliopsida</taxon>
        <taxon>eudicotyledons</taxon>
        <taxon>Gunneridae</taxon>
        <taxon>Pentapetalae</taxon>
        <taxon>rosids</taxon>
        <taxon>fabids</taxon>
        <taxon>Fabales</taxon>
        <taxon>Fabaceae</taxon>
        <taxon>Papilionoideae</taxon>
        <taxon>50 kb inversion clade</taxon>
        <taxon>NPAAA clade</taxon>
        <taxon>Hologalegina</taxon>
        <taxon>IRL clade</taxon>
        <taxon>Trifolieae</taxon>
        <taxon>Trifolium</taxon>
    </lineage>
</organism>
<evidence type="ECO:0000313" key="2">
    <source>
        <dbReference type="Proteomes" id="UP000236291"/>
    </source>
</evidence>